<protein>
    <submittedName>
        <fullName evidence="2">Uncharacterized protein</fullName>
    </submittedName>
</protein>
<organism evidence="2 3">
    <name type="scientific">Plesiomonas shigelloides</name>
    <name type="common">Aeromonas shigelloides</name>
    <dbReference type="NCBI Taxonomy" id="703"/>
    <lineage>
        <taxon>Bacteria</taxon>
        <taxon>Pseudomonadati</taxon>
        <taxon>Pseudomonadota</taxon>
        <taxon>Gammaproteobacteria</taxon>
        <taxon>Enterobacterales</taxon>
        <taxon>Enterobacteriaceae</taxon>
        <taxon>Plesiomonas</taxon>
    </lineage>
</organism>
<dbReference type="RefSeq" id="WP_207542585.1">
    <property type="nucleotide sequence ID" value="NZ_JAFNAA010000020.1"/>
</dbReference>
<evidence type="ECO:0000256" key="1">
    <source>
        <dbReference type="SAM" id="Phobius"/>
    </source>
</evidence>
<name>A0A8I1W904_PLESH</name>
<keyword evidence="1" id="KW-0812">Transmembrane</keyword>
<feature type="transmembrane region" description="Helical" evidence="1">
    <location>
        <begin position="43"/>
        <end position="62"/>
    </location>
</feature>
<proteinExistence type="predicted"/>
<evidence type="ECO:0000313" key="3">
    <source>
        <dbReference type="Proteomes" id="UP000664658"/>
    </source>
</evidence>
<feature type="transmembrane region" description="Helical" evidence="1">
    <location>
        <begin position="126"/>
        <end position="156"/>
    </location>
</feature>
<reference evidence="2" key="1">
    <citation type="submission" date="2021-03" db="EMBL/GenBank/DDBJ databases">
        <title>Plesiomonas shigelloides zfcc0051, isolated from zebrafish feces.</title>
        <authorList>
            <person name="Vanderhoek Z."/>
            <person name="Gaulke C."/>
        </authorList>
    </citation>
    <scope>NUCLEOTIDE SEQUENCE</scope>
    <source>
        <strain evidence="2">Zfcc0051</strain>
    </source>
</reference>
<feature type="transmembrane region" description="Helical" evidence="1">
    <location>
        <begin position="69"/>
        <end position="93"/>
    </location>
</feature>
<evidence type="ECO:0000313" key="2">
    <source>
        <dbReference type="EMBL" id="MBO1109501.1"/>
    </source>
</evidence>
<dbReference type="Proteomes" id="UP000664658">
    <property type="component" value="Unassembled WGS sequence"/>
</dbReference>
<dbReference type="AlphaFoldDB" id="A0A8I1W904"/>
<keyword evidence="1" id="KW-1133">Transmembrane helix</keyword>
<gene>
    <name evidence="2" type="ORF">J2R62_15040</name>
</gene>
<keyword evidence="1" id="KW-0472">Membrane</keyword>
<comment type="caution">
    <text evidence="2">The sequence shown here is derived from an EMBL/GenBank/DDBJ whole genome shotgun (WGS) entry which is preliminary data.</text>
</comment>
<accession>A0A8I1W904</accession>
<dbReference type="EMBL" id="JAFNAA010000020">
    <property type="protein sequence ID" value="MBO1109501.1"/>
    <property type="molecule type" value="Genomic_DNA"/>
</dbReference>
<sequence>MNEMNTQCSNEYIPHPNDPVSDEYMELKNEPVLYEWEIEVQQYQRWLVSVVIGGGFLLLWIWTSFKDGAWFISPSSAFLFLGVVSVFSGRYLALPNQLFYYSLTPKGVYYTKQDKLPDNFYLVINMLGWLLVLVSLVAVAVIGPFALVGAGSGAFMAMGMTKMRAKVSHLGAYFYEGPIEMRVYSKGYMFDTISEPFSIKYHLEIYCTPENYGKIISDIKSYLPNHTEVNLSSQRDFLK</sequence>